<feature type="domain" description="Acyltransferase MbtK/IucB-like conserved" evidence="2">
    <location>
        <begin position="173"/>
        <end position="220"/>
    </location>
</feature>
<dbReference type="KEGG" id="daer:H9K75_19475"/>
<dbReference type="Pfam" id="PF13523">
    <property type="entry name" value="Acetyltransf_8"/>
    <property type="match status" value="1"/>
</dbReference>
<accession>A0A7H0GIR0</accession>
<evidence type="ECO:0000256" key="1">
    <source>
        <dbReference type="ARBA" id="ARBA00004924"/>
    </source>
</evidence>
<evidence type="ECO:0000259" key="2">
    <source>
        <dbReference type="SMART" id="SM01006"/>
    </source>
</evidence>
<dbReference type="AlphaFoldDB" id="A0A7H0GIR0"/>
<name>A0A7H0GIR0_9BURK</name>
<keyword evidence="4" id="KW-1185">Reference proteome</keyword>
<dbReference type="InterPro" id="IPR016181">
    <property type="entry name" value="Acyl_CoA_acyltransferase"/>
</dbReference>
<dbReference type="Gene3D" id="3.40.630.30">
    <property type="match status" value="1"/>
</dbReference>
<dbReference type="GO" id="GO:0019290">
    <property type="term" value="P:siderophore biosynthetic process"/>
    <property type="evidence" value="ECO:0007669"/>
    <property type="project" value="InterPro"/>
</dbReference>
<dbReference type="PANTHER" id="PTHR31438:SF1">
    <property type="entry name" value="LYSINE N-ACYLTRANSFERASE C17G9.06C-RELATED"/>
    <property type="match status" value="1"/>
</dbReference>
<dbReference type="RefSeq" id="WP_187723851.1">
    <property type="nucleotide sequence ID" value="NZ_CP060783.1"/>
</dbReference>
<reference evidence="3 4" key="1">
    <citation type="submission" date="2020-08" db="EMBL/GenBank/DDBJ databases">
        <title>Genome sequence of Diaphorobacter aerolatus KACC 16536T.</title>
        <authorList>
            <person name="Hyun D.-W."/>
            <person name="Bae J.-W."/>
        </authorList>
    </citation>
    <scope>NUCLEOTIDE SEQUENCE [LARGE SCALE GENOMIC DNA]</scope>
    <source>
        <strain evidence="3 4">KACC 16536</strain>
    </source>
</reference>
<dbReference type="SMART" id="SM01006">
    <property type="entry name" value="AlcB"/>
    <property type="match status" value="1"/>
</dbReference>
<sequence>MTSPVASQNASFISYAGGLSHEVTHADNHLAVRTRKTGALSRWLVDADPTRALALRQIEGAMTEEIAELHALAAIEAAFVHHPGYRSALLDDVERFPDLAATGVALAGADGELRVCRETLWQQPRSWLPQVHAPIALHYTLTGGRRHPTRAPKPRGTLYQRFVPWLGKTFSFRSFDMERDLPMFNRWMNDPDVAHVWQEEGDLAKHRSYLEAIDRDPHMYSMVASFDGEPFAYFETYWAKESRISPFYDVHDYDRGWHVLVGEPAFRGRAFATAWLTSISHYLFLCDPRTERAMGEPRIDHLQQIRNLDKSGYAKVKEFDLPHKRALLVSMLRERYFTDALWQPRDEGAPVSGLPRGSLCATPLAAS</sequence>
<dbReference type="Proteomes" id="UP000516028">
    <property type="component" value="Chromosome"/>
</dbReference>
<evidence type="ECO:0000313" key="3">
    <source>
        <dbReference type="EMBL" id="QNP48176.1"/>
    </source>
</evidence>
<proteinExistence type="predicted"/>
<dbReference type="EMBL" id="CP060783">
    <property type="protein sequence ID" value="QNP48176.1"/>
    <property type="molecule type" value="Genomic_DNA"/>
</dbReference>
<dbReference type="PANTHER" id="PTHR31438">
    <property type="entry name" value="LYSINE N-ACYLTRANSFERASE C17G9.06C-RELATED"/>
    <property type="match status" value="1"/>
</dbReference>
<keyword evidence="3" id="KW-0808">Transferase</keyword>
<gene>
    <name evidence="3" type="ORF">H9K75_19475</name>
</gene>
<comment type="pathway">
    <text evidence="1">Siderophore biosynthesis.</text>
</comment>
<organism evidence="3 4">
    <name type="scientific">Diaphorobacter aerolatus</name>
    <dbReference type="NCBI Taxonomy" id="1288495"/>
    <lineage>
        <taxon>Bacteria</taxon>
        <taxon>Pseudomonadati</taxon>
        <taxon>Pseudomonadota</taxon>
        <taxon>Betaproteobacteria</taxon>
        <taxon>Burkholderiales</taxon>
        <taxon>Comamonadaceae</taxon>
        <taxon>Diaphorobacter</taxon>
    </lineage>
</organism>
<dbReference type="InterPro" id="IPR019432">
    <property type="entry name" value="Acyltransferase_MbtK/IucB-like"/>
</dbReference>
<dbReference type="SUPFAM" id="SSF55729">
    <property type="entry name" value="Acyl-CoA N-acyltransferases (Nat)"/>
    <property type="match status" value="1"/>
</dbReference>
<protein>
    <submittedName>
        <fullName evidence="3">Acetyltransferase</fullName>
    </submittedName>
</protein>
<dbReference type="GO" id="GO:0016410">
    <property type="term" value="F:N-acyltransferase activity"/>
    <property type="evidence" value="ECO:0007669"/>
    <property type="project" value="TreeGrafter"/>
</dbReference>
<evidence type="ECO:0000313" key="4">
    <source>
        <dbReference type="Proteomes" id="UP000516028"/>
    </source>
</evidence>